<dbReference type="GO" id="GO:0030659">
    <property type="term" value="C:cytoplasmic vesicle membrane"/>
    <property type="evidence" value="ECO:0007669"/>
    <property type="project" value="UniProtKB-SubCell"/>
</dbReference>
<comment type="similarity">
    <text evidence="2">Belongs to the sorting nexin family.</text>
</comment>
<feature type="region of interest" description="Disordered" evidence="6">
    <location>
        <begin position="197"/>
        <end position="220"/>
    </location>
</feature>
<sequence>MTRHGSREPSSQATARRRHTRALISGLPAGADIYFYDLPFPIAQLRNADRRMSVSFGAIAEHRLSVADPLALSGDRHRSFSRSRTSVTDEQRRRGSGSAAESAAGTGTGAGPVRNGSRTDSSLAGGGATTDEERSSGEGGREGGTGRRKKTDRDRADKRRRSSLEQEYRARIEKRLSHALAAAKMENAANHHNALAEMRSSGGGPLGRSQSAHASDRSTTVGAGGVVKVNRNINRFSNFVKSGMEAYILGESRMTSAPSERHEIVIVNGTVMWKPMQQHYNCVVDKPKKETKLKGFKSFIAYSIISSLTGIQVARRYKRFDWLYEQLSAKYIMIPIPPLPEKQMSGRYEEDLIDHRKHILQLWVNKICRHPVLSQSEMWLHFISCTDEKEWKNGKRKAEKDEYVGGNFFHCLTIPQQRLDLQNVDRHVERFQRSVKTSEDAMRIMQERMIVFQKAFAGPVKQNWQKMGLAFKTLQTSFENDDNSNSRKVTDALSHTASEYHDIGNLFDAHTKKDMEPVVENLFSYKGTVQAVPDILSVHKQVVAKYKDAESKLPSAEVEKMRQRMDSTSYALLAEINHLTSEKVEDFKETMGTYLKRQAEFYQEVANRLKNLSVRYE</sequence>
<evidence type="ECO:0000256" key="2">
    <source>
        <dbReference type="ARBA" id="ARBA00010883"/>
    </source>
</evidence>
<evidence type="ECO:0000256" key="1">
    <source>
        <dbReference type="ARBA" id="ARBA00004156"/>
    </source>
</evidence>
<dbReference type="PANTHER" id="PTHR45827:SF1">
    <property type="entry name" value="SORTING NEXIN"/>
    <property type="match status" value="1"/>
</dbReference>
<keyword evidence="3" id="KW-0728">SH3 domain</keyword>
<feature type="region of interest" description="Disordered" evidence="6">
    <location>
        <begin position="74"/>
        <end position="169"/>
    </location>
</feature>
<dbReference type="STRING" id="2018661.A0A2A2LVR4"/>
<dbReference type="InterPro" id="IPR027267">
    <property type="entry name" value="AH/BAR_dom_sf"/>
</dbReference>
<dbReference type="OrthoDB" id="10254720at2759"/>
<keyword evidence="9" id="KW-1185">Reference proteome</keyword>
<accession>A0A2A2LVR4</accession>
<feature type="compositionally biased region" description="Basic and acidic residues" evidence="6">
    <location>
        <begin position="131"/>
        <end position="169"/>
    </location>
</feature>
<reference evidence="8 9" key="1">
    <citation type="journal article" date="2017" name="Curr. Biol.">
        <title>Genome architecture and evolution of a unichromosomal asexual nematode.</title>
        <authorList>
            <person name="Fradin H."/>
            <person name="Zegar C."/>
            <person name="Gutwein M."/>
            <person name="Lucas J."/>
            <person name="Kovtun M."/>
            <person name="Corcoran D."/>
            <person name="Baugh L.R."/>
            <person name="Kiontke K."/>
            <person name="Gunsalus K."/>
            <person name="Fitch D.H."/>
            <person name="Piano F."/>
        </authorList>
    </citation>
    <scope>NUCLEOTIDE SEQUENCE [LARGE SCALE GENOMIC DNA]</scope>
    <source>
        <strain evidence="8">PF1309</strain>
    </source>
</reference>
<comment type="subcellular location">
    <subcellularLocation>
        <location evidence="1">Cytoplasmic vesicle membrane</location>
    </subcellularLocation>
</comment>
<dbReference type="GO" id="GO:0097320">
    <property type="term" value="P:plasma membrane tubulation"/>
    <property type="evidence" value="ECO:0007669"/>
    <property type="project" value="TreeGrafter"/>
</dbReference>
<evidence type="ECO:0000259" key="7">
    <source>
        <dbReference type="PROSITE" id="PS50195"/>
    </source>
</evidence>
<dbReference type="GO" id="GO:0016197">
    <property type="term" value="P:endosomal transport"/>
    <property type="evidence" value="ECO:0007669"/>
    <property type="project" value="TreeGrafter"/>
</dbReference>
<dbReference type="InterPro" id="IPR036871">
    <property type="entry name" value="PX_dom_sf"/>
</dbReference>
<dbReference type="FunFam" id="3.30.1520.10:FF:000004">
    <property type="entry name" value="Sorting nexin"/>
    <property type="match status" value="1"/>
</dbReference>
<dbReference type="SUPFAM" id="SSF103657">
    <property type="entry name" value="BAR/IMD domain-like"/>
    <property type="match status" value="1"/>
</dbReference>
<evidence type="ECO:0000256" key="5">
    <source>
        <dbReference type="ARBA" id="ARBA00023329"/>
    </source>
</evidence>
<dbReference type="InterPro" id="IPR001683">
    <property type="entry name" value="PX_dom"/>
</dbReference>
<dbReference type="EMBL" id="LIAE01006382">
    <property type="protein sequence ID" value="PAV90336.1"/>
    <property type="molecule type" value="Genomic_DNA"/>
</dbReference>
<gene>
    <name evidence="8" type="ORF">WR25_25164</name>
</gene>
<dbReference type="Pfam" id="PF10456">
    <property type="entry name" value="BAR_3_WASP_bdg"/>
    <property type="match status" value="1"/>
</dbReference>
<dbReference type="Pfam" id="PF00787">
    <property type="entry name" value="PX"/>
    <property type="match status" value="1"/>
</dbReference>
<dbReference type="InterPro" id="IPR019497">
    <property type="entry name" value="Sorting_nexin_WASP-bd-dom"/>
</dbReference>
<feature type="compositionally biased region" description="Low complexity" evidence="6">
    <location>
        <begin position="96"/>
        <end position="105"/>
    </location>
</feature>
<dbReference type="PANTHER" id="PTHR45827">
    <property type="entry name" value="SORTING NEXIN"/>
    <property type="match status" value="1"/>
</dbReference>
<dbReference type="CDD" id="cd06862">
    <property type="entry name" value="PX_SNX9_18_like"/>
    <property type="match status" value="1"/>
</dbReference>
<dbReference type="GO" id="GO:0006897">
    <property type="term" value="P:endocytosis"/>
    <property type="evidence" value="ECO:0007669"/>
    <property type="project" value="TreeGrafter"/>
</dbReference>
<keyword evidence="5" id="KW-0968">Cytoplasmic vesicle</keyword>
<evidence type="ECO:0000256" key="3">
    <source>
        <dbReference type="ARBA" id="ARBA00022443"/>
    </source>
</evidence>
<comment type="caution">
    <text evidence="8">The sequence shown here is derived from an EMBL/GenBank/DDBJ whole genome shotgun (WGS) entry which is preliminary data.</text>
</comment>
<dbReference type="GO" id="GO:0005886">
    <property type="term" value="C:plasma membrane"/>
    <property type="evidence" value="ECO:0007669"/>
    <property type="project" value="TreeGrafter"/>
</dbReference>
<evidence type="ECO:0000256" key="4">
    <source>
        <dbReference type="ARBA" id="ARBA00023136"/>
    </source>
</evidence>
<organism evidence="8 9">
    <name type="scientific">Diploscapter pachys</name>
    <dbReference type="NCBI Taxonomy" id="2018661"/>
    <lineage>
        <taxon>Eukaryota</taxon>
        <taxon>Metazoa</taxon>
        <taxon>Ecdysozoa</taxon>
        <taxon>Nematoda</taxon>
        <taxon>Chromadorea</taxon>
        <taxon>Rhabditida</taxon>
        <taxon>Rhabditina</taxon>
        <taxon>Rhabditomorpha</taxon>
        <taxon>Rhabditoidea</taxon>
        <taxon>Rhabditidae</taxon>
        <taxon>Diploscapter</taxon>
    </lineage>
</organism>
<dbReference type="AlphaFoldDB" id="A0A2A2LVR4"/>
<dbReference type="SMART" id="SM00312">
    <property type="entry name" value="PX"/>
    <property type="match status" value="1"/>
</dbReference>
<feature type="domain" description="PX" evidence="7">
    <location>
        <begin position="280"/>
        <end position="390"/>
    </location>
</feature>
<evidence type="ECO:0000256" key="6">
    <source>
        <dbReference type="SAM" id="MobiDB-lite"/>
    </source>
</evidence>
<dbReference type="Gene3D" id="1.20.1270.60">
    <property type="entry name" value="Arfaptin homology (AH) domain/BAR domain"/>
    <property type="match status" value="1"/>
</dbReference>
<evidence type="ECO:0000313" key="9">
    <source>
        <dbReference type="Proteomes" id="UP000218231"/>
    </source>
</evidence>
<dbReference type="GO" id="GO:0035091">
    <property type="term" value="F:phosphatidylinositol binding"/>
    <property type="evidence" value="ECO:0007669"/>
    <property type="project" value="InterPro"/>
</dbReference>
<dbReference type="Gene3D" id="3.30.1520.10">
    <property type="entry name" value="Phox-like domain"/>
    <property type="match status" value="1"/>
</dbReference>
<protein>
    <recommendedName>
        <fullName evidence="7">PX domain-containing protein</fullName>
    </recommendedName>
</protein>
<feature type="compositionally biased region" description="Polar residues" evidence="6">
    <location>
        <begin position="208"/>
        <end position="220"/>
    </location>
</feature>
<keyword evidence="4" id="KW-0472">Membrane</keyword>
<proteinExistence type="inferred from homology"/>
<dbReference type="Proteomes" id="UP000218231">
    <property type="component" value="Unassembled WGS sequence"/>
</dbReference>
<evidence type="ECO:0000313" key="8">
    <source>
        <dbReference type="EMBL" id="PAV90336.1"/>
    </source>
</evidence>
<dbReference type="SUPFAM" id="SSF64268">
    <property type="entry name" value="PX domain"/>
    <property type="match status" value="1"/>
</dbReference>
<dbReference type="PROSITE" id="PS50195">
    <property type="entry name" value="PX"/>
    <property type="match status" value="1"/>
</dbReference>
<name>A0A2A2LVR4_9BILA</name>